<reference evidence="4" key="1">
    <citation type="journal article" date="2021" name="Sci. Adv.">
        <title>The American lobster genome reveals insights on longevity, neural, and immune adaptations.</title>
        <authorList>
            <person name="Polinski J.M."/>
            <person name="Zimin A.V."/>
            <person name="Clark K.F."/>
            <person name="Kohn A.B."/>
            <person name="Sadowski N."/>
            <person name="Timp W."/>
            <person name="Ptitsyn A."/>
            <person name="Khanna P."/>
            <person name="Romanova D.Y."/>
            <person name="Williams P."/>
            <person name="Greenwood S.J."/>
            <person name="Moroz L.L."/>
            <person name="Walt D.R."/>
            <person name="Bodnar A.G."/>
        </authorList>
    </citation>
    <scope>NUCLEOTIDE SEQUENCE</scope>
    <source>
        <strain evidence="4">GMGI-L3</strain>
    </source>
</reference>
<keyword evidence="2" id="KW-0472">Membrane</keyword>
<evidence type="ECO:0000256" key="3">
    <source>
        <dbReference type="SAM" id="SignalP"/>
    </source>
</evidence>
<dbReference type="Proteomes" id="UP000747542">
    <property type="component" value="Unassembled WGS sequence"/>
</dbReference>
<comment type="caution">
    <text evidence="4">The sequence shown here is derived from an EMBL/GenBank/DDBJ whole genome shotgun (WGS) entry which is preliminary data.</text>
</comment>
<evidence type="ECO:0000256" key="1">
    <source>
        <dbReference type="SAM" id="MobiDB-lite"/>
    </source>
</evidence>
<feature type="transmembrane region" description="Helical" evidence="2">
    <location>
        <begin position="36"/>
        <end position="61"/>
    </location>
</feature>
<keyword evidence="2" id="KW-0812">Transmembrane</keyword>
<feature type="non-terminal residue" evidence="4">
    <location>
        <position position="152"/>
    </location>
</feature>
<feature type="region of interest" description="Disordered" evidence="1">
    <location>
        <begin position="93"/>
        <end position="121"/>
    </location>
</feature>
<evidence type="ECO:0000313" key="4">
    <source>
        <dbReference type="EMBL" id="KAG7176414.1"/>
    </source>
</evidence>
<proteinExistence type="predicted"/>
<keyword evidence="3" id="KW-0732">Signal</keyword>
<keyword evidence="5" id="KW-1185">Reference proteome</keyword>
<evidence type="ECO:0000256" key="2">
    <source>
        <dbReference type="SAM" id="Phobius"/>
    </source>
</evidence>
<feature type="compositionally biased region" description="Basic and acidic residues" evidence="1">
    <location>
        <begin position="98"/>
        <end position="114"/>
    </location>
</feature>
<dbReference type="AlphaFoldDB" id="A0A8J5TJ40"/>
<accession>A0A8J5TJ40</accession>
<gene>
    <name evidence="4" type="ORF">Hamer_G009226</name>
</gene>
<sequence length="152" mass="16764">MARVHLIFYLLLSASSSSSSASSSSSSASSSSSSSYLLLCLFLLFYFFLLLLFLLCLFLTMHKMEGRGRGRGKYSSRGITRRSILGRGIITENQQQHEGAKRSAESRPHIDRPLRHQTRSHCKHPPAVSVREFGSPAGAVLSGARVCFLSRV</sequence>
<protein>
    <submittedName>
        <fullName evidence="4">Uncharacterized protein</fullName>
    </submittedName>
</protein>
<evidence type="ECO:0000313" key="5">
    <source>
        <dbReference type="Proteomes" id="UP000747542"/>
    </source>
</evidence>
<keyword evidence="2" id="KW-1133">Transmembrane helix</keyword>
<feature type="signal peptide" evidence="3">
    <location>
        <begin position="1"/>
        <end position="21"/>
    </location>
</feature>
<dbReference type="EMBL" id="JAHLQT010003582">
    <property type="protein sequence ID" value="KAG7176414.1"/>
    <property type="molecule type" value="Genomic_DNA"/>
</dbReference>
<organism evidence="4 5">
    <name type="scientific">Homarus americanus</name>
    <name type="common">American lobster</name>
    <dbReference type="NCBI Taxonomy" id="6706"/>
    <lineage>
        <taxon>Eukaryota</taxon>
        <taxon>Metazoa</taxon>
        <taxon>Ecdysozoa</taxon>
        <taxon>Arthropoda</taxon>
        <taxon>Crustacea</taxon>
        <taxon>Multicrustacea</taxon>
        <taxon>Malacostraca</taxon>
        <taxon>Eumalacostraca</taxon>
        <taxon>Eucarida</taxon>
        <taxon>Decapoda</taxon>
        <taxon>Pleocyemata</taxon>
        <taxon>Astacidea</taxon>
        <taxon>Nephropoidea</taxon>
        <taxon>Nephropidae</taxon>
        <taxon>Homarus</taxon>
    </lineage>
</organism>
<name>A0A8J5TJ40_HOMAM</name>
<feature type="chain" id="PRO_5035159839" evidence="3">
    <location>
        <begin position="22"/>
        <end position="152"/>
    </location>
</feature>